<reference evidence="2 3" key="1">
    <citation type="submission" date="2020-08" db="EMBL/GenBank/DDBJ databases">
        <authorList>
            <person name="Mo P."/>
        </authorList>
    </citation>
    <scope>NUCLEOTIDE SEQUENCE [LARGE SCALE GENOMIC DNA]</scope>
    <source>
        <strain evidence="2 3">CGMCC 4.1532</strain>
    </source>
</reference>
<gene>
    <name evidence="2" type="ORF">H6H00_12730</name>
</gene>
<protein>
    <submittedName>
        <fullName evidence="2">SH3 domain-containing protein</fullName>
    </submittedName>
</protein>
<dbReference type="KEGG" id="ppel:H6H00_12730"/>
<evidence type="ECO:0000313" key="3">
    <source>
        <dbReference type="Proteomes" id="UP000515728"/>
    </source>
</evidence>
<sequence>MPLGIKRPALKRPGVEAYRSWTFVLILGVILTVLAMIDRGTGTAGADGSTGCQLEVTTDQLNVRAGPAEQSELLGTLDRGTLVDGTRTVTDGFRALEDGRFVSDTYLTPVPGTDCG</sequence>
<dbReference type="AlphaFoldDB" id="A0A7G7MPF4"/>
<accession>A0A7G7MPF4</accession>
<name>A0A7G7MPF4_9PSEU</name>
<feature type="transmembrane region" description="Helical" evidence="1">
    <location>
        <begin position="20"/>
        <end position="37"/>
    </location>
</feature>
<keyword evidence="1" id="KW-0472">Membrane</keyword>
<evidence type="ECO:0000313" key="2">
    <source>
        <dbReference type="EMBL" id="QNG54665.1"/>
    </source>
</evidence>
<proteinExistence type="predicted"/>
<evidence type="ECO:0000256" key="1">
    <source>
        <dbReference type="SAM" id="Phobius"/>
    </source>
</evidence>
<dbReference type="RefSeq" id="WP_185721467.1">
    <property type="nucleotide sequence ID" value="NZ_BAAAWI010000001.1"/>
</dbReference>
<organism evidence="2 3">
    <name type="scientific">Pseudonocardia petroleophila</name>
    <dbReference type="NCBI Taxonomy" id="37331"/>
    <lineage>
        <taxon>Bacteria</taxon>
        <taxon>Bacillati</taxon>
        <taxon>Actinomycetota</taxon>
        <taxon>Actinomycetes</taxon>
        <taxon>Pseudonocardiales</taxon>
        <taxon>Pseudonocardiaceae</taxon>
        <taxon>Pseudonocardia</taxon>
    </lineage>
</organism>
<keyword evidence="1" id="KW-0812">Transmembrane</keyword>
<keyword evidence="3" id="KW-1185">Reference proteome</keyword>
<dbReference type="EMBL" id="CP060131">
    <property type="protein sequence ID" value="QNG54665.1"/>
    <property type="molecule type" value="Genomic_DNA"/>
</dbReference>
<dbReference type="Proteomes" id="UP000515728">
    <property type="component" value="Chromosome"/>
</dbReference>
<keyword evidence="1" id="KW-1133">Transmembrane helix</keyword>